<comment type="subcellular location">
    <subcellularLocation>
        <location evidence="1">Membrane</location>
    </subcellularLocation>
</comment>
<dbReference type="PROSITE" id="PS51469">
    <property type="entry name" value="SUN"/>
    <property type="match status" value="1"/>
</dbReference>
<gene>
    <name evidence="9" type="ORF">PGO_143300</name>
</gene>
<evidence type="ECO:0000256" key="5">
    <source>
        <dbReference type="SAM" id="Coils"/>
    </source>
</evidence>
<dbReference type="EMBL" id="BDQF01000015">
    <property type="protein sequence ID" value="GAW83533.1"/>
    <property type="molecule type" value="Genomic_DNA"/>
</dbReference>
<feature type="coiled-coil region" evidence="5">
    <location>
        <begin position="397"/>
        <end position="428"/>
    </location>
</feature>
<evidence type="ECO:0000256" key="3">
    <source>
        <dbReference type="ARBA" id="ARBA00022989"/>
    </source>
</evidence>
<keyword evidence="4 7" id="KW-0472">Membrane</keyword>
<feature type="domain" description="SUN" evidence="8">
    <location>
        <begin position="662"/>
        <end position="874"/>
    </location>
</feature>
<dbReference type="InterPro" id="IPR012919">
    <property type="entry name" value="SUN_dom"/>
</dbReference>
<dbReference type="GO" id="GO:0016020">
    <property type="term" value="C:membrane"/>
    <property type="evidence" value="ECO:0007669"/>
    <property type="project" value="UniProtKB-SubCell"/>
</dbReference>
<organism evidence="9 10">
    <name type="scientific">Plasmodium gonderi</name>
    <dbReference type="NCBI Taxonomy" id="77519"/>
    <lineage>
        <taxon>Eukaryota</taxon>
        <taxon>Sar</taxon>
        <taxon>Alveolata</taxon>
        <taxon>Apicomplexa</taxon>
        <taxon>Aconoidasida</taxon>
        <taxon>Haemosporida</taxon>
        <taxon>Plasmodiidae</taxon>
        <taxon>Plasmodium</taxon>
        <taxon>Plasmodium (Plasmodium)</taxon>
    </lineage>
</organism>
<sequence>MCANAINNGLGTNRGKINKSSKSSKSNQNTHNIQNEDNTQNGLNGHNNPSYKNFGENENTDTGYRVTHRVEDNNSSIDNDEPNTLIQVLHSYEDFQKKNMNYGKVNPYRKRESQLMKMRKSLVKLFTMSNINLDENNNGKSVNSNNSSNNNKKSQGTNFLTSRAAMWNEVEKHDNPDYDLKLESSKNKSYIDAITNNLSILINDTLNDKRGMTYIATVMIILSVLITFISGFITLFNNTSEKNNFNLNTSKNNYDDINQFMNYIKMGNEDSNRNDLSRLHELLEDFKIRMNENVNKYLINKKENNALYELNTNLENKLKELEKKLLVNTKDIDYFKMNSKKEVENIKKLLQENYESFQSKLKDYLKTTDAIKKDIHKKNSIINDIEKKMNKNQIDIKKDMSARVENEKRNLLNTINELQQKIHFMESKLNFRDTPPLHSLLDFSKESSNKNGIDDGASTSDAKINGKNEGSTKKKNDEQTGNVNITKQKDAMWNAEHSSIIQDIKNELEILKKSTKKSTDIILDDVFPLLEDKILKNVENKTKYYLEMYKKDIINEITESKVIYNEEKYKNIALKQEKIQSELLKTINSQVKTQTKIMKDDLNKYLHTLVEQKQIKNDNMDAVKTVKGNYDSLEILQKKVDELYNEFILDYNEIDWALESLGARIVYKMTSSPLNRNDFIEKFLNQIASFLPSEEIYGMIKPMGKDPSIILKPSNFPGDCFSFNGNKGKITIHLPATIDVSSISIQHVHENISNNSNATPKYFSVYGVVDLNWPENFESQDINFDDFKNSALYSCLHSVYGNLQSRDILEKWLKNNKNPNLIHLGDFYFDRKKRISTYPTRHCFPVKRIIFEFTENYGAPYTCVYRLKVHGKKCTRKYK</sequence>
<proteinExistence type="predicted"/>
<dbReference type="GO" id="GO:0005635">
    <property type="term" value="C:nuclear envelope"/>
    <property type="evidence" value="ECO:0007669"/>
    <property type="project" value="TreeGrafter"/>
</dbReference>
<evidence type="ECO:0000259" key="8">
    <source>
        <dbReference type="PROSITE" id="PS51469"/>
    </source>
</evidence>
<feature type="compositionally biased region" description="Polar residues" evidence="6">
    <location>
        <begin position="27"/>
        <end position="61"/>
    </location>
</feature>
<dbReference type="InterPro" id="IPR045119">
    <property type="entry name" value="SUN1-5"/>
</dbReference>
<dbReference type="Gene3D" id="2.60.120.260">
    <property type="entry name" value="Galactose-binding domain-like"/>
    <property type="match status" value="1"/>
</dbReference>
<feature type="compositionally biased region" description="Polar residues" evidence="6">
    <location>
        <begin position="1"/>
        <end position="11"/>
    </location>
</feature>
<name>A0A1Y1JSY3_PLAGO</name>
<feature type="region of interest" description="Disordered" evidence="6">
    <location>
        <begin position="1"/>
        <end position="61"/>
    </location>
</feature>
<evidence type="ECO:0000256" key="6">
    <source>
        <dbReference type="SAM" id="MobiDB-lite"/>
    </source>
</evidence>
<evidence type="ECO:0000256" key="7">
    <source>
        <dbReference type="SAM" id="Phobius"/>
    </source>
</evidence>
<dbReference type="PANTHER" id="PTHR12911:SF8">
    <property type="entry name" value="KLAROID PROTEIN-RELATED"/>
    <property type="match status" value="1"/>
</dbReference>
<dbReference type="Pfam" id="PF07738">
    <property type="entry name" value="Sad1_UNC"/>
    <property type="match status" value="2"/>
</dbReference>
<feature type="region of interest" description="Disordered" evidence="6">
    <location>
        <begin position="134"/>
        <end position="157"/>
    </location>
</feature>
<evidence type="ECO:0000313" key="10">
    <source>
        <dbReference type="Proteomes" id="UP000195521"/>
    </source>
</evidence>
<evidence type="ECO:0000256" key="4">
    <source>
        <dbReference type="ARBA" id="ARBA00023136"/>
    </source>
</evidence>
<dbReference type="Proteomes" id="UP000195521">
    <property type="component" value="Unassembled WGS sequence"/>
</dbReference>
<keyword evidence="2 7" id="KW-0812">Transmembrane</keyword>
<feature type="coiled-coil region" evidence="5">
    <location>
        <begin position="300"/>
        <end position="367"/>
    </location>
</feature>
<evidence type="ECO:0000256" key="1">
    <source>
        <dbReference type="ARBA" id="ARBA00004370"/>
    </source>
</evidence>
<dbReference type="PANTHER" id="PTHR12911">
    <property type="entry name" value="SAD1/UNC-84-LIKE PROTEIN-RELATED"/>
    <property type="match status" value="1"/>
</dbReference>
<dbReference type="OMA" id="GAPYTCV"/>
<dbReference type="OrthoDB" id="342281at2759"/>
<reference evidence="10" key="1">
    <citation type="submission" date="2017-04" db="EMBL/GenBank/DDBJ databases">
        <title>Plasmodium gonderi genome.</title>
        <authorList>
            <person name="Arisue N."/>
            <person name="Honma H."/>
            <person name="Kawai S."/>
            <person name="Tougan T."/>
            <person name="Tanabe K."/>
            <person name="Horii T."/>
        </authorList>
    </citation>
    <scope>NUCLEOTIDE SEQUENCE [LARGE SCALE GENOMIC DNA]</scope>
    <source>
        <strain evidence="10">ATCC 30045</strain>
    </source>
</reference>
<evidence type="ECO:0000313" key="9">
    <source>
        <dbReference type="EMBL" id="GAW83533.1"/>
    </source>
</evidence>
<accession>A0A1Y1JSY3</accession>
<feature type="transmembrane region" description="Helical" evidence="7">
    <location>
        <begin position="214"/>
        <end position="236"/>
    </location>
</feature>
<dbReference type="AlphaFoldDB" id="A0A1Y1JSY3"/>
<dbReference type="GO" id="GO:0043495">
    <property type="term" value="F:protein-membrane adaptor activity"/>
    <property type="evidence" value="ECO:0007669"/>
    <property type="project" value="TreeGrafter"/>
</dbReference>
<feature type="compositionally biased region" description="Basic and acidic residues" evidence="6">
    <location>
        <begin position="464"/>
        <end position="478"/>
    </location>
</feature>
<evidence type="ECO:0000256" key="2">
    <source>
        <dbReference type="ARBA" id="ARBA00022692"/>
    </source>
</evidence>
<dbReference type="GeneID" id="39750278"/>
<feature type="compositionally biased region" description="Low complexity" evidence="6">
    <location>
        <begin position="136"/>
        <end position="154"/>
    </location>
</feature>
<keyword evidence="10" id="KW-1185">Reference proteome</keyword>
<dbReference type="RefSeq" id="XP_028546122.1">
    <property type="nucleotide sequence ID" value="XM_028690321.1"/>
</dbReference>
<protein>
    <recommendedName>
        <fullName evidence="8">SUN domain-containing protein</fullName>
    </recommendedName>
</protein>
<comment type="caution">
    <text evidence="9">The sequence shown here is derived from an EMBL/GenBank/DDBJ whole genome shotgun (WGS) entry which is preliminary data.</text>
</comment>
<feature type="region of interest" description="Disordered" evidence="6">
    <location>
        <begin position="442"/>
        <end position="488"/>
    </location>
</feature>
<keyword evidence="3 7" id="KW-1133">Transmembrane helix</keyword>
<keyword evidence="5" id="KW-0175">Coiled coil</keyword>